<dbReference type="OrthoDB" id="10264864at2759"/>
<dbReference type="AlphaFoldDB" id="A0A5J4TGZ6"/>
<dbReference type="Proteomes" id="UP000324800">
    <property type="component" value="Unassembled WGS sequence"/>
</dbReference>
<dbReference type="Gene3D" id="3.40.50.300">
    <property type="entry name" value="P-loop containing nucleotide triphosphate hydrolases"/>
    <property type="match status" value="1"/>
</dbReference>
<gene>
    <name evidence="1" type="ORF">EZS28_046707</name>
</gene>
<sequence>MIHKELNFSYNSINLLIGQRGSGKSHNVFKELIKLSQLPNKCYTLFIYVTDSNNDITYKKMKDLVTIPTKIVPYAEANEVLDELIECKQAYDEVVEKKLEKQMKDESKQDILSNIGAKDFSIKFPHTIVLFDDAMSIFKSKNNPLYKKLFKNRQPRITYFLCLQDIIGLDASIKSNVDTVYFFGGFNRQKFNLFFYQSSIPLDKETLWREYVQLGKREALLVQYNNDGTIVRVI</sequence>
<evidence type="ECO:0000313" key="2">
    <source>
        <dbReference type="Proteomes" id="UP000324800"/>
    </source>
</evidence>
<dbReference type="SUPFAM" id="SSF52540">
    <property type="entry name" value="P-loop containing nucleoside triphosphate hydrolases"/>
    <property type="match status" value="1"/>
</dbReference>
<dbReference type="PANTHER" id="PTHR48123:SF1">
    <property type="entry name" value="AAA+ ATPASE DOMAIN-CONTAINING PROTEIN"/>
    <property type="match status" value="1"/>
</dbReference>
<protein>
    <submittedName>
        <fullName evidence="1">Uncharacterized protein</fullName>
    </submittedName>
</protein>
<organism evidence="1 2">
    <name type="scientific">Streblomastix strix</name>
    <dbReference type="NCBI Taxonomy" id="222440"/>
    <lineage>
        <taxon>Eukaryota</taxon>
        <taxon>Metamonada</taxon>
        <taxon>Preaxostyla</taxon>
        <taxon>Oxymonadida</taxon>
        <taxon>Streblomastigidae</taxon>
        <taxon>Streblomastix</taxon>
    </lineage>
</organism>
<evidence type="ECO:0000313" key="1">
    <source>
        <dbReference type="EMBL" id="KAA6357766.1"/>
    </source>
</evidence>
<dbReference type="EMBL" id="SNRW01030877">
    <property type="protein sequence ID" value="KAA6357766.1"/>
    <property type="molecule type" value="Genomic_DNA"/>
</dbReference>
<proteinExistence type="predicted"/>
<reference evidence="1 2" key="1">
    <citation type="submission" date="2019-03" db="EMBL/GenBank/DDBJ databases">
        <title>Single cell metagenomics reveals metabolic interactions within the superorganism composed of flagellate Streblomastix strix and complex community of Bacteroidetes bacteria on its surface.</title>
        <authorList>
            <person name="Treitli S.C."/>
            <person name="Kolisko M."/>
            <person name="Husnik F."/>
            <person name="Keeling P."/>
            <person name="Hampl V."/>
        </authorList>
    </citation>
    <scope>NUCLEOTIDE SEQUENCE [LARGE SCALE GENOMIC DNA]</scope>
    <source>
        <strain evidence="1">ST1C</strain>
    </source>
</reference>
<name>A0A5J4TGZ6_9EUKA</name>
<accession>A0A5J4TGZ6</accession>
<dbReference type="InterPro" id="IPR027417">
    <property type="entry name" value="P-loop_NTPase"/>
</dbReference>
<dbReference type="PANTHER" id="PTHR48123">
    <property type="entry name" value="ARL2_BIND_BART DOMAIN-CONTAINING PROTEIN"/>
    <property type="match status" value="1"/>
</dbReference>
<comment type="caution">
    <text evidence="1">The sequence shown here is derived from an EMBL/GenBank/DDBJ whole genome shotgun (WGS) entry which is preliminary data.</text>
</comment>